<evidence type="ECO:0000259" key="1">
    <source>
        <dbReference type="PROSITE" id="PS50181"/>
    </source>
</evidence>
<accession>A0A9P5X593</accession>
<dbReference type="AlphaFoldDB" id="A0A9P5X593"/>
<dbReference type="EMBL" id="MU151352">
    <property type="protein sequence ID" value="KAF9444733.1"/>
    <property type="molecule type" value="Genomic_DNA"/>
</dbReference>
<evidence type="ECO:0000313" key="2">
    <source>
        <dbReference type="EMBL" id="KAF9444733.1"/>
    </source>
</evidence>
<dbReference type="Proteomes" id="UP000807342">
    <property type="component" value="Unassembled WGS sequence"/>
</dbReference>
<dbReference type="SMART" id="SM00256">
    <property type="entry name" value="FBOX"/>
    <property type="match status" value="1"/>
</dbReference>
<dbReference type="OrthoDB" id="3068592at2759"/>
<dbReference type="SUPFAM" id="SSF81383">
    <property type="entry name" value="F-box domain"/>
    <property type="match status" value="1"/>
</dbReference>
<comment type="caution">
    <text evidence="2">The sequence shown here is derived from an EMBL/GenBank/DDBJ whole genome shotgun (WGS) entry which is preliminary data.</text>
</comment>
<dbReference type="InterPro" id="IPR001810">
    <property type="entry name" value="F-box_dom"/>
</dbReference>
<dbReference type="InterPro" id="IPR036047">
    <property type="entry name" value="F-box-like_dom_sf"/>
</dbReference>
<keyword evidence="3" id="KW-1185">Reference proteome</keyword>
<dbReference type="Pfam" id="PF12937">
    <property type="entry name" value="F-box-like"/>
    <property type="match status" value="1"/>
</dbReference>
<protein>
    <recommendedName>
        <fullName evidence="1">F-box domain-containing protein</fullName>
    </recommendedName>
</protein>
<gene>
    <name evidence="2" type="ORF">P691DRAFT_323885</name>
</gene>
<dbReference type="PROSITE" id="PS50181">
    <property type="entry name" value="FBOX"/>
    <property type="match status" value="1"/>
</dbReference>
<name>A0A9P5X593_9AGAR</name>
<organism evidence="2 3">
    <name type="scientific">Macrolepiota fuliginosa MF-IS2</name>
    <dbReference type="NCBI Taxonomy" id="1400762"/>
    <lineage>
        <taxon>Eukaryota</taxon>
        <taxon>Fungi</taxon>
        <taxon>Dikarya</taxon>
        <taxon>Basidiomycota</taxon>
        <taxon>Agaricomycotina</taxon>
        <taxon>Agaricomycetes</taxon>
        <taxon>Agaricomycetidae</taxon>
        <taxon>Agaricales</taxon>
        <taxon>Agaricineae</taxon>
        <taxon>Agaricaceae</taxon>
        <taxon>Macrolepiota</taxon>
    </lineage>
</organism>
<evidence type="ECO:0000313" key="3">
    <source>
        <dbReference type="Proteomes" id="UP000807342"/>
    </source>
</evidence>
<dbReference type="Gene3D" id="1.20.1280.50">
    <property type="match status" value="1"/>
</dbReference>
<sequence length="210" mass="24415">MFSKTPITLTSLPNEILLRIAKHLDCSNLLSIRMTCRTLYTITKTREVWRTVVRELQKRGASPLEEEANKYTTEELEQWSLRRSRFRSVLTGSAQPSLRNRSVDLSRDLDFPFWKGYYKLIPGGRWLLHGKASKVVAFDLDSDNPRAHLLFKPCEIDEAIIDQEEHVVHEPWVDRLKPHLSFRIVVRVIKSRLEHISIVLIQSVTARAQS</sequence>
<reference evidence="2" key="1">
    <citation type="submission" date="2020-11" db="EMBL/GenBank/DDBJ databases">
        <authorList>
            <consortium name="DOE Joint Genome Institute"/>
            <person name="Ahrendt S."/>
            <person name="Riley R."/>
            <person name="Andreopoulos W."/>
            <person name="Labutti K."/>
            <person name="Pangilinan J."/>
            <person name="Ruiz-Duenas F.J."/>
            <person name="Barrasa J.M."/>
            <person name="Sanchez-Garcia M."/>
            <person name="Camarero S."/>
            <person name="Miyauchi S."/>
            <person name="Serrano A."/>
            <person name="Linde D."/>
            <person name="Babiker R."/>
            <person name="Drula E."/>
            <person name="Ayuso-Fernandez I."/>
            <person name="Pacheco R."/>
            <person name="Padilla G."/>
            <person name="Ferreira P."/>
            <person name="Barriuso J."/>
            <person name="Kellner H."/>
            <person name="Castanera R."/>
            <person name="Alfaro M."/>
            <person name="Ramirez L."/>
            <person name="Pisabarro A.G."/>
            <person name="Kuo A."/>
            <person name="Tritt A."/>
            <person name="Lipzen A."/>
            <person name="He G."/>
            <person name="Yan M."/>
            <person name="Ng V."/>
            <person name="Cullen D."/>
            <person name="Martin F."/>
            <person name="Rosso M.-N."/>
            <person name="Henrissat B."/>
            <person name="Hibbett D."/>
            <person name="Martinez A.T."/>
            <person name="Grigoriev I.V."/>
        </authorList>
    </citation>
    <scope>NUCLEOTIDE SEQUENCE</scope>
    <source>
        <strain evidence="2">MF-IS2</strain>
    </source>
</reference>
<feature type="domain" description="F-box" evidence="1">
    <location>
        <begin position="6"/>
        <end position="52"/>
    </location>
</feature>
<proteinExistence type="predicted"/>